<sequence>MRASSSKRVAVRVLSACQQVGEDDEIVGILLHDETKFQLRYNHLLNSREGDDVRRSLANERLQTIRSLWEASEPRLQPAIRRFLYDGYQNPRKFLEKSAGNLPQEIAVNNYLESLYHVGQNRQIETVQWRIGLIPLSDLAEKFNRTRVNTETHHDLVTILSQSGLVFQHEDEIRKSLPSWLLKSKRYKILATTVGYGGIASLPVGPGDLLWERDLPQKGPVHEACMNLLVDAGIKEAASENVAEDDQRILTASTAAETMVRYISSLFDKFPFLNYQPQGPLRHPEAARGNGRRQKDHTQHVDACDTRRSESQSESRRPNRL</sequence>
<comment type="caution">
    <text evidence="2">The sequence shown here is derived from an EMBL/GenBank/DDBJ whole genome shotgun (WGS) entry which is preliminary data.</text>
</comment>
<dbReference type="Proteomes" id="UP000224634">
    <property type="component" value="Unassembled WGS sequence"/>
</dbReference>
<feature type="region of interest" description="Disordered" evidence="1">
    <location>
        <begin position="278"/>
        <end position="321"/>
    </location>
</feature>
<evidence type="ECO:0000256" key="1">
    <source>
        <dbReference type="SAM" id="MobiDB-lite"/>
    </source>
</evidence>
<keyword evidence="3" id="KW-1185">Reference proteome</keyword>
<name>A0A2B7YKX6_POLH7</name>
<proteinExistence type="predicted"/>
<reference evidence="2 3" key="1">
    <citation type="submission" date="2017-10" db="EMBL/GenBank/DDBJ databases">
        <title>Comparative genomics in systemic dimorphic fungi from Ajellomycetaceae.</title>
        <authorList>
            <person name="Munoz J.F."/>
            <person name="Mcewen J.G."/>
            <person name="Clay O.K."/>
            <person name="Cuomo C.A."/>
        </authorList>
    </citation>
    <scope>NUCLEOTIDE SEQUENCE [LARGE SCALE GENOMIC DNA]</scope>
    <source>
        <strain evidence="2 3">UAMH7299</strain>
    </source>
</reference>
<protein>
    <submittedName>
        <fullName evidence="2">Uncharacterized protein</fullName>
    </submittedName>
</protein>
<evidence type="ECO:0000313" key="3">
    <source>
        <dbReference type="Proteomes" id="UP000224634"/>
    </source>
</evidence>
<evidence type="ECO:0000313" key="2">
    <source>
        <dbReference type="EMBL" id="PGH21502.1"/>
    </source>
</evidence>
<gene>
    <name evidence="2" type="ORF">AJ80_03170</name>
</gene>
<dbReference type="EMBL" id="PDNA01000034">
    <property type="protein sequence ID" value="PGH21502.1"/>
    <property type="molecule type" value="Genomic_DNA"/>
</dbReference>
<organism evidence="2 3">
    <name type="scientific">Polytolypa hystricis (strain UAMH7299)</name>
    <dbReference type="NCBI Taxonomy" id="1447883"/>
    <lineage>
        <taxon>Eukaryota</taxon>
        <taxon>Fungi</taxon>
        <taxon>Dikarya</taxon>
        <taxon>Ascomycota</taxon>
        <taxon>Pezizomycotina</taxon>
        <taxon>Eurotiomycetes</taxon>
        <taxon>Eurotiomycetidae</taxon>
        <taxon>Onygenales</taxon>
        <taxon>Onygenales incertae sedis</taxon>
        <taxon>Polytolypa</taxon>
    </lineage>
</organism>
<accession>A0A2B7YKX6</accession>
<dbReference type="OrthoDB" id="4509637at2759"/>
<dbReference type="AlphaFoldDB" id="A0A2B7YKX6"/>
<feature type="compositionally biased region" description="Basic and acidic residues" evidence="1">
    <location>
        <begin position="296"/>
        <end position="321"/>
    </location>
</feature>